<dbReference type="EMBL" id="PVTE01000030">
    <property type="protein sequence ID" value="PRY28177.1"/>
    <property type="molecule type" value="Genomic_DNA"/>
</dbReference>
<dbReference type="Proteomes" id="UP000238375">
    <property type="component" value="Unassembled WGS sequence"/>
</dbReference>
<feature type="transmembrane region" description="Helical" evidence="1">
    <location>
        <begin position="12"/>
        <end position="29"/>
    </location>
</feature>
<keyword evidence="1" id="KW-0812">Transmembrane</keyword>
<evidence type="ECO:0000313" key="3">
    <source>
        <dbReference type="Proteomes" id="UP000238375"/>
    </source>
</evidence>
<sequence>MKFIFKHWEYTVISGFAIYYLVWLVNAQIKDARIPKNKEVVAMPPPEILVNKEVNLTQPGSYPYASRTDSYGINHIDRSDSSAIMTLIADHFCRSVDTIALEKYELYTANYYAYGADFNNSLYHFHNPESPLHYEAAGPEAFVCQITYVGGQLDSIRWYPDGQEDKYIMTARDSDWRLAGMPYRPITPVLEALFGQCKTKSGRKLRRRVQ</sequence>
<keyword evidence="1" id="KW-0472">Membrane</keyword>
<organism evidence="2 3">
    <name type="scientific">Spirosoma oryzae</name>
    <dbReference type="NCBI Taxonomy" id="1469603"/>
    <lineage>
        <taxon>Bacteria</taxon>
        <taxon>Pseudomonadati</taxon>
        <taxon>Bacteroidota</taxon>
        <taxon>Cytophagia</taxon>
        <taxon>Cytophagales</taxon>
        <taxon>Cytophagaceae</taxon>
        <taxon>Spirosoma</taxon>
    </lineage>
</organism>
<dbReference type="RefSeq" id="WP_106140366.1">
    <property type="nucleotide sequence ID" value="NZ_PVTE01000030.1"/>
</dbReference>
<evidence type="ECO:0000256" key="1">
    <source>
        <dbReference type="SAM" id="Phobius"/>
    </source>
</evidence>
<reference evidence="2 3" key="1">
    <citation type="submission" date="2018-03" db="EMBL/GenBank/DDBJ databases">
        <title>Genomic Encyclopedia of Archaeal and Bacterial Type Strains, Phase II (KMG-II): from individual species to whole genera.</title>
        <authorList>
            <person name="Goeker M."/>
        </authorList>
    </citation>
    <scope>NUCLEOTIDE SEQUENCE [LARGE SCALE GENOMIC DNA]</scope>
    <source>
        <strain evidence="2 3">DSM 28354</strain>
    </source>
</reference>
<gene>
    <name evidence="2" type="ORF">CLV58_13034</name>
</gene>
<accession>A0A2T0S439</accession>
<dbReference type="AlphaFoldDB" id="A0A2T0S439"/>
<name>A0A2T0S439_9BACT</name>
<comment type="caution">
    <text evidence="2">The sequence shown here is derived from an EMBL/GenBank/DDBJ whole genome shotgun (WGS) entry which is preliminary data.</text>
</comment>
<proteinExistence type="predicted"/>
<protein>
    <submittedName>
        <fullName evidence="2">Uncharacterized protein</fullName>
    </submittedName>
</protein>
<keyword evidence="3" id="KW-1185">Reference proteome</keyword>
<keyword evidence="1" id="KW-1133">Transmembrane helix</keyword>
<evidence type="ECO:0000313" key="2">
    <source>
        <dbReference type="EMBL" id="PRY28177.1"/>
    </source>
</evidence>